<name>A0A6A6D9V9_9PEZI</name>
<reference evidence="2" key="1">
    <citation type="journal article" date="2020" name="Stud. Mycol.">
        <title>101 Dothideomycetes genomes: a test case for predicting lifestyles and emergence of pathogens.</title>
        <authorList>
            <person name="Haridas S."/>
            <person name="Albert R."/>
            <person name="Binder M."/>
            <person name="Bloem J."/>
            <person name="Labutti K."/>
            <person name="Salamov A."/>
            <person name="Andreopoulos B."/>
            <person name="Baker S."/>
            <person name="Barry K."/>
            <person name="Bills G."/>
            <person name="Bluhm B."/>
            <person name="Cannon C."/>
            <person name="Castanera R."/>
            <person name="Culley D."/>
            <person name="Daum C."/>
            <person name="Ezra D."/>
            <person name="Gonzalez J."/>
            <person name="Henrissat B."/>
            <person name="Kuo A."/>
            <person name="Liang C."/>
            <person name="Lipzen A."/>
            <person name="Lutzoni F."/>
            <person name="Magnuson J."/>
            <person name="Mondo S."/>
            <person name="Nolan M."/>
            <person name="Ohm R."/>
            <person name="Pangilinan J."/>
            <person name="Park H.-J."/>
            <person name="Ramirez L."/>
            <person name="Alfaro M."/>
            <person name="Sun H."/>
            <person name="Tritt A."/>
            <person name="Yoshinaga Y."/>
            <person name="Zwiers L.-H."/>
            <person name="Turgeon B."/>
            <person name="Goodwin S."/>
            <person name="Spatafora J."/>
            <person name="Crous P."/>
            <person name="Grigoriev I."/>
        </authorList>
    </citation>
    <scope>NUCLEOTIDE SEQUENCE</scope>
    <source>
        <strain evidence="2">CBS 207.26</strain>
    </source>
</reference>
<organism evidence="2 3">
    <name type="scientific">Zopfia rhizophila CBS 207.26</name>
    <dbReference type="NCBI Taxonomy" id="1314779"/>
    <lineage>
        <taxon>Eukaryota</taxon>
        <taxon>Fungi</taxon>
        <taxon>Dikarya</taxon>
        <taxon>Ascomycota</taxon>
        <taxon>Pezizomycotina</taxon>
        <taxon>Dothideomycetes</taxon>
        <taxon>Dothideomycetes incertae sedis</taxon>
        <taxon>Zopfiaceae</taxon>
        <taxon>Zopfia</taxon>
    </lineage>
</organism>
<keyword evidence="3" id="KW-1185">Reference proteome</keyword>
<feature type="chain" id="PRO_5025570941" description="Secreted protein" evidence="1">
    <location>
        <begin position="23"/>
        <end position="81"/>
    </location>
</feature>
<dbReference type="AlphaFoldDB" id="A0A6A6D9V9"/>
<evidence type="ECO:0000313" key="3">
    <source>
        <dbReference type="Proteomes" id="UP000800200"/>
    </source>
</evidence>
<sequence length="81" mass="9257">MLVHKGLLNALVCICGRDRAQCECVCCHIKTRSARHLVLTWDQGYVGSLGGRWWDESLQRTFFDQHSSVPNYGTCCWHTSN</sequence>
<evidence type="ECO:0000256" key="1">
    <source>
        <dbReference type="SAM" id="SignalP"/>
    </source>
</evidence>
<accession>A0A6A6D9V9</accession>
<protein>
    <recommendedName>
        <fullName evidence="4">Secreted protein</fullName>
    </recommendedName>
</protein>
<dbReference type="Proteomes" id="UP000800200">
    <property type="component" value="Unassembled WGS sequence"/>
</dbReference>
<gene>
    <name evidence="2" type="ORF">K469DRAFT_52494</name>
</gene>
<dbReference type="EMBL" id="ML994723">
    <property type="protein sequence ID" value="KAF2175833.1"/>
    <property type="molecule type" value="Genomic_DNA"/>
</dbReference>
<proteinExistence type="predicted"/>
<evidence type="ECO:0008006" key="4">
    <source>
        <dbReference type="Google" id="ProtNLM"/>
    </source>
</evidence>
<feature type="signal peptide" evidence="1">
    <location>
        <begin position="1"/>
        <end position="22"/>
    </location>
</feature>
<evidence type="ECO:0000313" key="2">
    <source>
        <dbReference type="EMBL" id="KAF2175833.1"/>
    </source>
</evidence>
<keyword evidence="1" id="KW-0732">Signal</keyword>